<feature type="transmembrane region" description="Helical" evidence="2">
    <location>
        <begin position="46"/>
        <end position="63"/>
    </location>
</feature>
<keyword evidence="4" id="KW-1185">Reference proteome</keyword>
<proteinExistence type="predicted"/>
<organism evidence="3 4">
    <name type="scientific">Rhodococcus oxybenzonivorans</name>
    <dbReference type="NCBI Taxonomy" id="1990687"/>
    <lineage>
        <taxon>Bacteria</taxon>
        <taxon>Bacillati</taxon>
        <taxon>Actinomycetota</taxon>
        <taxon>Actinomycetes</taxon>
        <taxon>Mycobacteriales</taxon>
        <taxon>Nocardiaceae</taxon>
        <taxon>Rhodococcus</taxon>
    </lineage>
</organism>
<feature type="region of interest" description="Disordered" evidence="1">
    <location>
        <begin position="100"/>
        <end position="119"/>
    </location>
</feature>
<evidence type="ECO:0000313" key="3">
    <source>
        <dbReference type="EMBL" id="AWK74478.1"/>
    </source>
</evidence>
<dbReference type="KEGG" id="roz:CBI38_25925"/>
<evidence type="ECO:0000256" key="1">
    <source>
        <dbReference type="SAM" id="MobiDB-lite"/>
    </source>
</evidence>
<keyword evidence="2" id="KW-1133">Transmembrane helix</keyword>
<dbReference type="Proteomes" id="UP000245711">
    <property type="component" value="Chromosome"/>
</dbReference>
<evidence type="ECO:0000313" key="4">
    <source>
        <dbReference type="Proteomes" id="UP000245711"/>
    </source>
</evidence>
<dbReference type="Pfam" id="PF17240">
    <property type="entry name" value="DUF5313"/>
    <property type="match status" value="1"/>
</dbReference>
<dbReference type="EMBL" id="CP021354">
    <property type="protein sequence ID" value="AWK74478.1"/>
    <property type="molecule type" value="Genomic_DNA"/>
</dbReference>
<gene>
    <name evidence="3" type="ORF">CBI38_25925</name>
</gene>
<dbReference type="OrthoDB" id="5195204at2"/>
<dbReference type="RefSeq" id="WP_109333442.1">
    <property type="nucleotide sequence ID" value="NZ_CP021354.1"/>
</dbReference>
<accession>A0A2S2C151</accession>
<reference evidence="3 4" key="1">
    <citation type="submission" date="2017-05" db="EMBL/GenBank/DDBJ databases">
        <title>Isolation of Rhodococcus sp. S2-17 biodegrading of BP-3.</title>
        <authorList>
            <person name="Lee Y."/>
            <person name="Kim K.H."/>
            <person name="Chun B.H."/>
            <person name="Jung H.S."/>
            <person name="Jeon C.O."/>
        </authorList>
    </citation>
    <scope>NUCLEOTIDE SEQUENCE [LARGE SCALE GENOMIC DNA]</scope>
    <source>
        <strain evidence="3 4">S2-17</strain>
    </source>
</reference>
<feature type="transmembrane region" description="Helical" evidence="2">
    <location>
        <begin position="69"/>
        <end position="90"/>
    </location>
</feature>
<evidence type="ECO:0000256" key="2">
    <source>
        <dbReference type="SAM" id="Phobius"/>
    </source>
</evidence>
<sequence length="144" mass="16437">MSRQTERTRPSPIQWLGYALGRKLPHSMQDWVRNDLTGDRAVPRHLVRSMVPFIPVFAAFLLFPGPLWLRGSMILLGLLLALFYAVSYMAQNRARRLERHGLPPDLENPKKASQHEAEKAAYERLHGPAHLGHVELRRSGNELA</sequence>
<keyword evidence="2" id="KW-0472">Membrane</keyword>
<dbReference type="InterPro" id="IPR035197">
    <property type="entry name" value="DUF5313"/>
</dbReference>
<dbReference type="AlphaFoldDB" id="A0A2S2C151"/>
<evidence type="ECO:0008006" key="5">
    <source>
        <dbReference type="Google" id="ProtNLM"/>
    </source>
</evidence>
<keyword evidence="2" id="KW-0812">Transmembrane</keyword>
<protein>
    <recommendedName>
        <fullName evidence="5">DUF5313 domain-containing protein</fullName>
    </recommendedName>
</protein>
<name>A0A2S2C151_9NOCA</name>